<keyword evidence="2" id="KW-1185">Reference proteome</keyword>
<protein>
    <recommendedName>
        <fullName evidence="3">HEPN AbiU2-like domain-containing protein</fullName>
    </recommendedName>
</protein>
<evidence type="ECO:0000313" key="1">
    <source>
        <dbReference type="EMBL" id="MBY8337411.1"/>
    </source>
</evidence>
<sequence>MARLDFNAACLMLEAHPSDPSEAAEARVLSPVGDDLAGLVGHILVSWGQMMDSMLRYTNCLIAYNESDPIRQKWLDFKQLRRRYLEESRKALGGTELALKLALDAGARANHSANLRKQLAHSPLSFATENRETVIVASVKTKSGRLRTVPLRLKRLQGALRDIEIAHGRIHQLALSTTVPVPYSSLEKSLLQEIQAKGWTPHPIVGMPSPPPQSSRE</sequence>
<proteinExistence type="predicted"/>
<comment type="caution">
    <text evidence="1">The sequence shown here is derived from an EMBL/GenBank/DDBJ whole genome shotgun (WGS) entry which is preliminary data.</text>
</comment>
<evidence type="ECO:0008006" key="3">
    <source>
        <dbReference type="Google" id="ProtNLM"/>
    </source>
</evidence>
<dbReference type="RefSeq" id="WP_222824983.1">
    <property type="nucleotide sequence ID" value="NZ_JAHWXP010000003.1"/>
</dbReference>
<reference evidence="1 2" key="1">
    <citation type="submission" date="2021-07" db="EMBL/GenBank/DDBJ databases">
        <title>Alteriqipengyuania abyssalis NZ-12B nov, sp.nov isolated from deep sea sponge in pacific ocean.</title>
        <authorList>
            <person name="Tareen S."/>
            <person name="Wink J."/>
        </authorList>
    </citation>
    <scope>NUCLEOTIDE SEQUENCE [LARGE SCALE GENOMIC DNA]</scope>
    <source>
        <strain evidence="1 2">NZ-12B</strain>
    </source>
</reference>
<dbReference type="EMBL" id="JAHWXP010000003">
    <property type="protein sequence ID" value="MBY8337411.1"/>
    <property type="molecule type" value="Genomic_DNA"/>
</dbReference>
<organism evidence="1 2">
    <name type="scientific">Alteriqipengyuania abyssalis</name>
    <dbReference type="NCBI Taxonomy" id="2860200"/>
    <lineage>
        <taxon>Bacteria</taxon>
        <taxon>Pseudomonadati</taxon>
        <taxon>Pseudomonadota</taxon>
        <taxon>Alphaproteobacteria</taxon>
        <taxon>Sphingomonadales</taxon>
        <taxon>Erythrobacteraceae</taxon>
        <taxon>Alteriqipengyuania</taxon>
    </lineage>
</organism>
<gene>
    <name evidence="1" type="ORF">KYN89_10140</name>
</gene>
<dbReference type="Proteomes" id="UP000759298">
    <property type="component" value="Unassembled WGS sequence"/>
</dbReference>
<name>A0ABS7PEA5_9SPHN</name>
<accession>A0ABS7PEA5</accession>
<evidence type="ECO:0000313" key="2">
    <source>
        <dbReference type="Proteomes" id="UP000759298"/>
    </source>
</evidence>